<dbReference type="SUPFAM" id="SSF52833">
    <property type="entry name" value="Thioredoxin-like"/>
    <property type="match status" value="1"/>
</dbReference>
<accession>A0ABU3B4D7</accession>
<organism evidence="3 4">
    <name type="scientific">Spectribacter acetivorans</name>
    <dbReference type="NCBI Taxonomy" id="3075603"/>
    <lineage>
        <taxon>Bacteria</taxon>
        <taxon>Pseudomonadati</taxon>
        <taxon>Pseudomonadota</taxon>
        <taxon>Gammaproteobacteria</taxon>
        <taxon>Salinisphaerales</taxon>
        <taxon>Salinisphaeraceae</taxon>
        <taxon>Spectribacter</taxon>
    </lineage>
</organism>
<name>A0ABU3B4D7_9GAMM</name>
<dbReference type="EMBL" id="JAVRHY010000002">
    <property type="protein sequence ID" value="MDT0617318.1"/>
    <property type="molecule type" value="Genomic_DNA"/>
</dbReference>
<evidence type="ECO:0000313" key="4">
    <source>
        <dbReference type="Proteomes" id="UP001259982"/>
    </source>
</evidence>
<evidence type="ECO:0000313" key="3">
    <source>
        <dbReference type="EMBL" id="MDT0617318.1"/>
    </source>
</evidence>
<evidence type="ECO:0000256" key="2">
    <source>
        <dbReference type="PROSITE-ProRule" id="PRU01282"/>
    </source>
</evidence>
<dbReference type="Proteomes" id="UP001259982">
    <property type="component" value="Unassembled WGS sequence"/>
</dbReference>
<dbReference type="Pfam" id="PF03960">
    <property type="entry name" value="ArsC"/>
    <property type="match status" value="1"/>
</dbReference>
<dbReference type="PANTHER" id="PTHR30041">
    <property type="entry name" value="ARSENATE REDUCTASE"/>
    <property type="match status" value="1"/>
</dbReference>
<keyword evidence="4" id="KW-1185">Reference proteome</keyword>
<dbReference type="Gene3D" id="3.40.30.10">
    <property type="entry name" value="Glutaredoxin"/>
    <property type="match status" value="1"/>
</dbReference>
<proteinExistence type="inferred from homology"/>
<evidence type="ECO:0000256" key="1">
    <source>
        <dbReference type="ARBA" id="ARBA00007198"/>
    </source>
</evidence>
<dbReference type="InterPro" id="IPR006504">
    <property type="entry name" value="Tscrpt_reg_Spx/MgsR"/>
</dbReference>
<dbReference type="PANTHER" id="PTHR30041:SF8">
    <property type="entry name" value="PROTEIN YFFB"/>
    <property type="match status" value="1"/>
</dbReference>
<dbReference type="NCBIfam" id="TIGR01617">
    <property type="entry name" value="arsC_related"/>
    <property type="match status" value="1"/>
</dbReference>
<comment type="caution">
    <text evidence="3">The sequence shown here is derived from an EMBL/GenBank/DDBJ whole genome shotgun (WGS) entry which is preliminary data.</text>
</comment>
<protein>
    <submittedName>
        <fullName evidence="3">Arsenate reductase</fullName>
    </submittedName>
</protein>
<dbReference type="PROSITE" id="PS51353">
    <property type="entry name" value="ARSC"/>
    <property type="match status" value="1"/>
</dbReference>
<reference evidence="3 4" key="1">
    <citation type="submission" date="2023-09" db="EMBL/GenBank/DDBJ databases">
        <authorList>
            <person name="Rey-Velasco X."/>
        </authorList>
    </citation>
    <scope>NUCLEOTIDE SEQUENCE [LARGE SCALE GENOMIC DNA]</scope>
    <source>
        <strain evidence="3 4">P385</strain>
    </source>
</reference>
<dbReference type="InterPro" id="IPR006660">
    <property type="entry name" value="Arsenate_reductase-like"/>
</dbReference>
<dbReference type="InterPro" id="IPR036249">
    <property type="entry name" value="Thioredoxin-like_sf"/>
</dbReference>
<dbReference type="CDD" id="cd03035">
    <property type="entry name" value="ArsC_Yffb"/>
    <property type="match status" value="1"/>
</dbReference>
<comment type="similarity">
    <text evidence="1 2">Belongs to the ArsC family.</text>
</comment>
<dbReference type="RefSeq" id="WP_311657019.1">
    <property type="nucleotide sequence ID" value="NZ_JAVRHY010000002.1"/>
</dbReference>
<sequence>MNVILYGLKNCDTTRKAGQWLATAGIDHAFVDLRDEGIAAERLGRWLEALGWEALLNKRSTTWRELPDADKQAIDATRAHELLARHPTLIKRPVLEHGSDLLVGFSAARYEATLAGAD</sequence>
<gene>
    <name evidence="3" type="ORF">RM531_02420</name>
</gene>